<evidence type="ECO:0000256" key="12">
    <source>
        <dbReference type="ARBA" id="ARBA00023012"/>
    </source>
</evidence>
<keyword evidence="18" id="KW-1185">Reference proteome</keyword>
<dbReference type="InterPro" id="IPR036097">
    <property type="entry name" value="HisK_dim/P_sf"/>
</dbReference>
<keyword evidence="4" id="KW-1003">Cell membrane</keyword>
<feature type="domain" description="Histidine kinase" evidence="15">
    <location>
        <begin position="257"/>
        <end position="473"/>
    </location>
</feature>
<comment type="caution">
    <text evidence="17">The sequence shown here is derived from an EMBL/GenBank/DDBJ whole genome shotgun (WGS) entry which is preliminary data.</text>
</comment>
<keyword evidence="6" id="KW-0808">Transferase</keyword>
<evidence type="ECO:0000313" key="17">
    <source>
        <dbReference type="EMBL" id="MBM6923008.1"/>
    </source>
</evidence>
<comment type="catalytic activity">
    <reaction evidence="1">
        <text>ATP + protein L-histidine = ADP + protein N-phospho-L-histidine.</text>
        <dbReference type="EC" id="2.7.13.3"/>
    </reaction>
</comment>
<evidence type="ECO:0000259" key="15">
    <source>
        <dbReference type="PROSITE" id="PS50109"/>
    </source>
</evidence>
<sequence length="493" mass="54795">MQKSLFSKYYSICVMMILVSIALIGSVFLILTSNYFEQEKYDLLSRNVKQAVSITMEDLSVNDYDYVSASRVLNVYTILGDAIDADIFLVDVNGKTLLCTETSGCNHSLYSVDEDVMSQVIRGEYHNVGHLGAIYSTPHYIVGVPLTTPNGSVVGAVFAASSAESLTQFVTDTLQMFALSALAALIVVFICVYYITGRMVRPIRQMVAATESFSKGDFSARVPVGDFDELGKLAMAFNNMASSMTTMESTRRSFIANVSHELKTPMTTIGGFIDGILDGTIPPDRERHYLEIVSAEVKRLSRLVRSMLDVAKIEAGEMKIELAPVDINDVILRTVFTFEQRIEDKHLDIRGLEADRVMVLADVDLIHQVVYNLIDNAVKFVNDGGYIEFSYDVQDDLTYIGVKNSGAGLSKEEVAHVFDRFYKTDKSRSMDKTGVGLGLSIVRTVINMHSGEIIVRSVEGEYCEFQFTLKTANARNSQNLLKNEKEKNRPQGE</sequence>
<dbReference type="CDD" id="cd06225">
    <property type="entry name" value="HAMP"/>
    <property type="match status" value="1"/>
</dbReference>
<dbReference type="PROSITE" id="PS50109">
    <property type="entry name" value="HIS_KIN"/>
    <property type="match status" value="1"/>
</dbReference>
<evidence type="ECO:0000256" key="14">
    <source>
        <dbReference type="SAM" id="Phobius"/>
    </source>
</evidence>
<dbReference type="Pfam" id="PF02518">
    <property type="entry name" value="HATPase_c"/>
    <property type="match status" value="1"/>
</dbReference>
<evidence type="ECO:0000256" key="8">
    <source>
        <dbReference type="ARBA" id="ARBA00022741"/>
    </source>
</evidence>
<dbReference type="PANTHER" id="PTHR45528">
    <property type="entry name" value="SENSOR HISTIDINE KINASE CPXA"/>
    <property type="match status" value="1"/>
</dbReference>
<evidence type="ECO:0000256" key="2">
    <source>
        <dbReference type="ARBA" id="ARBA00004651"/>
    </source>
</evidence>
<dbReference type="SMART" id="SM00388">
    <property type="entry name" value="HisKA"/>
    <property type="match status" value="1"/>
</dbReference>
<dbReference type="EC" id="2.7.13.3" evidence="3"/>
<comment type="subcellular location">
    <subcellularLocation>
        <location evidence="2">Cell membrane</location>
        <topology evidence="2">Multi-pass membrane protein</topology>
    </subcellularLocation>
</comment>
<keyword evidence="10" id="KW-0067">ATP-binding</keyword>
<keyword evidence="9 17" id="KW-0418">Kinase</keyword>
<dbReference type="InterPro" id="IPR003660">
    <property type="entry name" value="HAMP_dom"/>
</dbReference>
<reference evidence="17 18" key="1">
    <citation type="journal article" date="2021" name="Sci. Rep.">
        <title>The distribution of antibiotic resistance genes in chicken gut microbiota commensals.</title>
        <authorList>
            <person name="Juricova H."/>
            <person name="Matiasovicova J."/>
            <person name="Kubasova T."/>
            <person name="Cejkova D."/>
            <person name="Rychlik I."/>
        </authorList>
    </citation>
    <scope>NUCLEOTIDE SEQUENCE [LARGE SCALE GENOMIC DNA]</scope>
    <source>
        <strain evidence="17 18">An564</strain>
    </source>
</reference>
<evidence type="ECO:0000313" key="18">
    <source>
        <dbReference type="Proteomes" id="UP000724149"/>
    </source>
</evidence>
<dbReference type="Pfam" id="PF00512">
    <property type="entry name" value="HisKA"/>
    <property type="match status" value="1"/>
</dbReference>
<dbReference type="InterPro" id="IPR050398">
    <property type="entry name" value="HssS/ArlS-like"/>
</dbReference>
<dbReference type="Pfam" id="PF00672">
    <property type="entry name" value="HAMP"/>
    <property type="match status" value="1"/>
</dbReference>
<dbReference type="SUPFAM" id="SSF158472">
    <property type="entry name" value="HAMP domain-like"/>
    <property type="match status" value="1"/>
</dbReference>
<evidence type="ECO:0000256" key="9">
    <source>
        <dbReference type="ARBA" id="ARBA00022777"/>
    </source>
</evidence>
<gene>
    <name evidence="17" type="ORF">H9X81_04790</name>
</gene>
<dbReference type="RefSeq" id="WP_204720261.1">
    <property type="nucleotide sequence ID" value="NZ_JACSNR010000004.1"/>
</dbReference>
<dbReference type="EMBL" id="JACSNR010000004">
    <property type="protein sequence ID" value="MBM6923008.1"/>
    <property type="molecule type" value="Genomic_DNA"/>
</dbReference>
<keyword evidence="12" id="KW-0902">Two-component regulatory system</keyword>
<dbReference type="PROSITE" id="PS50885">
    <property type="entry name" value="HAMP"/>
    <property type="match status" value="1"/>
</dbReference>
<evidence type="ECO:0000256" key="10">
    <source>
        <dbReference type="ARBA" id="ARBA00022840"/>
    </source>
</evidence>
<keyword evidence="8" id="KW-0547">Nucleotide-binding</keyword>
<proteinExistence type="predicted"/>
<feature type="domain" description="HAMP" evidence="16">
    <location>
        <begin position="197"/>
        <end position="249"/>
    </location>
</feature>
<dbReference type="InterPro" id="IPR004358">
    <property type="entry name" value="Sig_transdc_His_kin-like_C"/>
</dbReference>
<evidence type="ECO:0000256" key="7">
    <source>
        <dbReference type="ARBA" id="ARBA00022692"/>
    </source>
</evidence>
<dbReference type="CDD" id="cd00082">
    <property type="entry name" value="HisKA"/>
    <property type="match status" value="1"/>
</dbReference>
<accession>A0ABS2GNA8</accession>
<keyword evidence="5" id="KW-0597">Phosphoprotein</keyword>
<name>A0ABS2GNA8_9FIRM</name>
<evidence type="ECO:0000259" key="16">
    <source>
        <dbReference type="PROSITE" id="PS50885"/>
    </source>
</evidence>
<dbReference type="PANTHER" id="PTHR45528:SF1">
    <property type="entry name" value="SENSOR HISTIDINE KINASE CPXA"/>
    <property type="match status" value="1"/>
</dbReference>
<organism evidence="17 18">
    <name type="scientific">Hydrogenoanaerobacterium saccharovorans</name>
    <dbReference type="NCBI Taxonomy" id="474960"/>
    <lineage>
        <taxon>Bacteria</taxon>
        <taxon>Bacillati</taxon>
        <taxon>Bacillota</taxon>
        <taxon>Clostridia</taxon>
        <taxon>Eubacteriales</taxon>
        <taxon>Oscillospiraceae</taxon>
        <taxon>Hydrogenoanaerobacterium</taxon>
    </lineage>
</organism>
<protein>
    <recommendedName>
        <fullName evidence="3">histidine kinase</fullName>
        <ecNumber evidence="3">2.7.13.3</ecNumber>
    </recommendedName>
</protein>
<dbReference type="Proteomes" id="UP000724149">
    <property type="component" value="Unassembled WGS sequence"/>
</dbReference>
<keyword evidence="11 14" id="KW-1133">Transmembrane helix</keyword>
<evidence type="ECO:0000256" key="5">
    <source>
        <dbReference type="ARBA" id="ARBA00022553"/>
    </source>
</evidence>
<evidence type="ECO:0000256" key="11">
    <source>
        <dbReference type="ARBA" id="ARBA00022989"/>
    </source>
</evidence>
<feature type="transmembrane region" description="Helical" evidence="14">
    <location>
        <begin position="176"/>
        <end position="196"/>
    </location>
</feature>
<dbReference type="SMART" id="SM00304">
    <property type="entry name" value="HAMP"/>
    <property type="match status" value="1"/>
</dbReference>
<feature type="transmembrane region" description="Helical" evidence="14">
    <location>
        <begin position="12"/>
        <end position="36"/>
    </location>
</feature>
<dbReference type="Gene3D" id="6.10.340.10">
    <property type="match status" value="1"/>
</dbReference>
<dbReference type="SUPFAM" id="SSF55874">
    <property type="entry name" value="ATPase domain of HSP90 chaperone/DNA topoisomerase II/histidine kinase"/>
    <property type="match status" value="1"/>
</dbReference>
<dbReference type="InterPro" id="IPR036890">
    <property type="entry name" value="HATPase_C_sf"/>
</dbReference>
<dbReference type="InterPro" id="IPR005467">
    <property type="entry name" value="His_kinase_dom"/>
</dbReference>
<keyword evidence="13 14" id="KW-0472">Membrane</keyword>
<keyword evidence="7 14" id="KW-0812">Transmembrane</keyword>
<dbReference type="InterPro" id="IPR003594">
    <property type="entry name" value="HATPase_dom"/>
</dbReference>
<dbReference type="Gene3D" id="1.10.287.130">
    <property type="match status" value="1"/>
</dbReference>
<dbReference type="GO" id="GO:0016301">
    <property type="term" value="F:kinase activity"/>
    <property type="evidence" value="ECO:0007669"/>
    <property type="project" value="UniProtKB-KW"/>
</dbReference>
<evidence type="ECO:0000256" key="6">
    <source>
        <dbReference type="ARBA" id="ARBA00022679"/>
    </source>
</evidence>
<evidence type="ECO:0000256" key="13">
    <source>
        <dbReference type="ARBA" id="ARBA00023136"/>
    </source>
</evidence>
<dbReference type="CDD" id="cd00075">
    <property type="entry name" value="HATPase"/>
    <property type="match status" value="1"/>
</dbReference>
<evidence type="ECO:0000256" key="4">
    <source>
        <dbReference type="ARBA" id="ARBA00022475"/>
    </source>
</evidence>
<dbReference type="InterPro" id="IPR003661">
    <property type="entry name" value="HisK_dim/P_dom"/>
</dbReference>
<dbReference type="Gene3D" id="3.30.565.10">
    <property type="entry name" value="Histidine kinase-like ATPase, C-terminal domain"/>
    <property type="match status" value="1"/>
</dbReference>
<evidence type="ECO:0000256" key="3">
    <source>
        <dbReference type="ARBA" id="ARBA00012438"/>
    </source>
</evidence>
<dbReference type="PRINTS" id="PR00344">
    <property type="entry name" value="BCTRLSENSOR"/>
</dbReference>
<evidence type="ECO:0000256" key="1">
    <source>
        <dbReference type="ARBA" id="ARBA00000085"/>
    </source>
</evidence>
<dbReference type="SUPFAM" id="SSF47384">
    <property type="entry name" value="Homodimeric domain of signal transducing histidine kinase"/>
    <property type="match status" value="1"/>
</dbReference>
<dbReference type="SMART" id="SM00387">
    <property type="entry name" value="HATPase_c"/>
    <property type="match status" value="1"/>
</dbReference>